<dbReference type="PANTHER" id="PTHR24302:SF15">
    <property type="entry name" value="FATTY-ACID PEROXYGENASE"/>
    <property type="match status" value="1"/>
</dbReference>
<evidence type="ECO:0000256" key="6">
    <source>
        <dbReference type="ARBA" id="ARBA00023033"/>
    </source>
</evidence>
<keyword evidence="4" id="KW-0560">Oxidoreductase</keyword>
<dbReference type="Proteomes" id="UP000285301">
    <property type="component" value="Unassembled WGS sequence"/>
</dbReference>
<dbReference type="EMBL" id="NCKU01007944">
    <property type="protein sequence ID" value="RWS02256.1"/>
    <property type="molecule type" value="Genomic_DNA"/>
</dbReference>
<dbReference type="PANTHER" id="PTHR24302">
    <property type="entry name" value="CYTOCHROME P450 FAMILY 3"/>
    <property type="match status" value="1"/>
</dbReference>
<dbReference type="SUPFAM" id="SSF48264">
    <property type="entry name" value="Cytochrome P450"/>
    <property type="match status" value="1"/>
</dbReference>
<gene>
    <name evidence="7" type="ORF">B4U79_18509</name>
</gene>
<dbReference type="OrthoDB" id="8251073at2759"/>
<evidence type="ECO:0000256" key="3">
    <source>
        <dbReference type="ARBA" id="ARBA00022723"/>
    </source>
</evidence>
<reference evidence="7 8" key="1">
    <citation type="journal article" date="2018" name="Gigascience">
        <title>Genomes of trombidid mites reveal novel predicted allergens and laterally-transferred genes associated with secondary metabolism.</title>
        <authorList>
            <person name="Dong X."/>
            <person name="Chaisiri K."/>
            <person name="Xia D."/>
            <person name="Armstrong S.D."/>
            <person name="Fang Y."/>
            <person name="Donnelly M.J."/>
            <person name="Kadowaki T."/>
            <person name="McGarry J.W."/>
            <person name="Darby A.C."/>
            <person name="Makepeace B.L."/>
        </authorList>
    </citation>
    <scope>NUCLEOTIDE SEQUENCE [LARGE SCALE GENOMIC DNA]</scope>
    <source>
        <strain evidence="7">UoL-WK</strain>
    </source>
</reference>
<keyword evidence="5" id="KW-0408">Iron</keyword>
<dbReference type="Pfam" id="PF00067">
    <property type="entry name" value="p450"/>
    <property type="match status" value="1"/>
</dbReference>
<evidence type="ECO:0000256" key="4">
    <source>
        <dbReference type="ARBA" id="ARBA00023002"/>
    </source>
</evidence>
<dbReference type="STRING" id="1965070.A0A3S3RKA0"/>
<evidence type="ECO:0000256" key="2">
    <source>
        <dbReference type="ARBA" id="ARBA00022617"/>
    </source>
</evidence>
<dbReference type="InterPro" id="IPR036396">
    <property type="entry name" value="Cyt_P450_sf"/>
</dbReference>
<dbReference type="GO" id="GO:0016705">
    <property type="term" value="F:oxidoreductase activity, acting on paired donors, with incorporation or reduction of molecular oxygen"/>
    <property type="evidence" value="ECO:0007669"/>
    <property type="project" value="InterPro"/>
</dbReference>
<name>A0A3S3RKA0_9ACAR</name>
<keyword evidence="2" id="KW-0349">Heme</keyword>
<organism evidence="7 8">
    <name type="scientific">Dinothrombium tinctorium</name>
    <dbReference type="NCBI Taxonomy" id="1965070"/>
    <lineage>
        <taxon>Eukaryota</taxon>
        <taxon>Metazoa</taxon>
        <taxon>Ecdysozoa</taxon>
        <taxon>Arthropoda</taxon>
        <taxon>Chelicerata</taxon>
        <taxon>Arachnida</taxon>
        <taxon>Acari</taxon>
        <taxon>Acariformes</taxon>
        <taxon>Trombidiformes</taxon>
        <taxon>Prostigmata</taxon>
        <taxon>Anystina</taxon>
        <taxon>Parasitengona</taxon>
        <taxon>Trombidioidea</taxon>
        <taxon>Trombidiidae</taxon>
        <taxon>Dinothrombium</taxon>
    </lineage>
</organism>
<evidence type="ECO:0000256" key="5">
    <source>
        <dbReference type="ARBA" id="ARBA00023004"/>
    </source>
</evidence>
<dbReference type="AlphaFoldDB" id="A0A3S3RKA0"/>
<evidence type="ECO:0000313" key="7">
    <source>
        <dbReference type="EMBL" id="RWS02256.1"/>
    </source>
</evidence>
<dbReference type="GO" id="GO:0005506">
    <property type="term" value="F:iron ion binding"/>
    <property type="evidence" value="ECO:0007669"/>
    <property type="project" value="InterPro"/>
</dbReference>
<feature type="non-terminal residue" evidence="7">
    <location>
        <position position="1"/>
    </location>
</feature>
<dbReference type="GO" id="GO:0020037">
    <property type="term" value="F:heme binding"/>
    <property type="evidence" value="ECO:0007669"/>
    <property type="project" value="InterPro"/>
</dbReference>
<dbReference type="GO" id="GO:0008395">
    <property type="term" value="F:steroid hydroxylase activity"/>
    <property type="evidence" value="ECO:0007669"/>
    <property type="project" value="TreeGrafter"/>
</dbReference>
<protein>
    <submittedName>
        <fullName evidence="7">Cytochrome P450-like protein 17</fullName>
    </submittedName>
</protein>
<evidence type="ECO:0000313" key="8">
    <source>
        <dbReference type="Proteomes" id="UP000285301"/>
    </source>
</evidence>
<proteinExistence type="inferred from homology"/>
<comment type="similarity">
    <text evidence="1">Belongs to the cytochrome P450 family.</text>
</comment>
<dbReference type="Gene3D" id="1.10.630.10">
    <property type="entry name" value="Cytochrome P450"/>
    <property type="match status" value="1"/>
</dbReference>
<keyword evidence="6" id="KW-0503">Monooxygenase</keyword>
<evidence type="ECO:0000256" key="1">
    <source>
        <dbReference type="ARBA" id="ARBA00010617"/>
    </source>
</evidence>
<dbReference type="InterPro" id="IPR001128">
    <property type="entry name" value="Cyt_P450"/>
</dbReference>
<keyword evidence="3" id="KW-0479">Metal-binding</keyword>
<dbReference type="InterPro" id="IPR050705">
    <property type="entry name" value="Cytochrome_P450_3A"/>
</dbReference>
<sequence>RRKVLSTFERNGLKGPKPSLITGNIAELFSVANPNIIFDKWIAKYGDVFGYFIGAQPVLFVNDIDLIQQIFITRSSSFRNRLTPANDFKPMSEAQGIIIANIPNCE</sequence>
<keyword evidence="8" id="KW-1185">Reference proteome</keyword>
<accession>A0A3S3RKA0</accession>
<comment type="caution">
    <text evidence="7">The sequence shown here is derived from an EMBL/GenBank/DDBJ whole genome shotgun (WGS) entry which is preliminary data.</text>
</comment>